<evidence type="ECO:0000256" key="1">
    <source>
        <dbReference type="ARBA" id="ARBA00004496"/>
    </source>
</evidence>
<evidence type="ECO:0000256" key="3">
    <source>
        <dbReference type="ARBA" id="ARBA00022490"/>
    </source>
</evidence>
<dbReference type="NCBIfam" id="TIGR03342">
    <property type="entry name" value="dsrC_tusE_dsvC"/>
    <property type="match status" value="1"/>
</dbReference>
<name>A0A1I2QMG1_9FIRM</name>
<dbReference type="Gene3D" id="1.10.10.370">
    <property type="entry name" value="DsrC-like protein, C-terminal domain"/>
    <property type="match status" value="1"/>
</dbReference>
<comment type="similarity">
    <text evidence="2">Belongs to the DsrC/TusE family.</text>
</comment>
<proteinExistence type="inferred from homology"/>
<keyword evidence="5" id="KW-1185">Reference proteome</keyword>
<reference evidence="5" key="1">
    <citation type="submission" date="2016-10" db="EMBL/GenBank/DDBJ databases">
        <authorList>
            <person name="Varghese N."/>
            <person name="Submissions S."/>
        </authorList>
    </citation>
    <scope>NUCLEOTIDE SEQUENCE [LARGE SCALE GENOMIC DNA]</scope>
    <source>
        <strain evidence="5">DSM 17038</strain>
    </source>
</reference>
<dbReference type="InterPro" id="IPR025526">
    <property type="entry name" value="DsrC-like_dom_sf"/>
</dbReference>
<dbReference type="Pfam" id="PF04358">
    <property type="entry name" value="DsrC"/>
    <property type="match status" value="1"/>
</dbReference>
<dbReference type="RefSeq" id="WP_092469869.1">
    <property type="nucleotide sequence ID" value="NZ_FOOX01000003.1"/>
</dbReference>
<dbReference type="GO" id="GO:0005737">
    <property type="term" value="C:cytoplasm"/>
    <property type="evidence" value="ECO:0007669"/>
    <property type="project" value="UniProtKB-SubCell"/>
</dbReference>
<accession>A0A1I2QMG1</accession>
<sequence>MVEDNSTSMSSSNQPAGTGRKYRLIAGHQVLFDEEDFFWHPGDWREDIAEALARECGLACLSAEHWKVIRFLRDFYFQNGRAPLNRQLVQGTEMSMLAIEALFPGGIKRGARRIAGLPNPKACL</sequence>
<dbReference type="SUPFAM" id="SSF69721">
    <property type="entry name" value="DsrC, the gamma subunit of dissimilatory sulfite reductase"/>
    <property type="match status" value="1"/>
</dbReference>
<dbReference type="GO" id="GO:0002143">
    <property type="term" value="P:tRNA wobble position uridine thiolation"/>
    <property type="evidence" value="ECO:0007669"/>
    <property type="project" value="TreeGrafter"/>
</dbReference>
<evidence type="ECO:0000256" key="2">
    <source>
        <dbReference type="ARBA" id="ARBA00005718"/>
    </source>
</evidence>
<dbReference type="AlphaFoldDB" id="A0A1I2QMG1"/>
<gene>
    <name evidence="4" type="ORF">SAMN05660649_01319</name>
</gene>
<dbReference type="PANTHER" id="PTHR37010">
    <property type="entry name" value="SULFURTRANSFERASE TUSE"/>
    <property type="match status" value="1"/>
</dbReference>
<keyword evidence="3" id="KW-0963">Cytoplasm</keyword>
<dbReference type="GO" id="GO:0097163">
    <property type="term" value="F:sulfur carrier activity"/>
    <property type="evidence" value="ECO:0007669"/>
    <property type="project" value="TreeGrafter"/>
</dbReference>
<dbReference type="EMBL" id="FOOX01000003">
    <property type="protein sequence ID" value="SFG29785.1"/>
    <property type="molecule type" value="Genomic_DNA"/>
</dbReference>
<dbReference type="Gene3D" id="3.30.1420.10">
    <property type="match status" value="1"/>
</dbReference>
<evidence type="ECO:0000313" key="5">
    <source>
        <dbReference type="Proteomes" id="UP000199337"/>
    </source>
</evidence>
<comment type="subcellular location">
    <subcellularLocation>
        <location evidence="1">Cytoplasm</location>
    </subcellularLocation>
</comment>
<dbReference type="InterPro" id="IPR043163">
    <property type="entry name" value="DsrC-like_N"/>
</dbReference>
<dbReference type="PANTHER" id="PTHR37010:SF1">
    <property type="entry name" value="SULFURTRANSFERASE TUSE"/>
    <property type="match status" value="1"/>
</dbReference>
<protein>
    <submittedName>
        <fullName evidence="4">tRNA 2-thiouridine synthesizing protein E</fullName>
    </submittedName>
</protein>
<evidence type="ECO:0000313" key="4">
    <source>
        <dbReference type="EMBL" id="SFG29785.1"/>
    </source>
</evidence>
<dbReference type="InterPro" id="IPR007453">
    <property type="entry name" value="DsrC/TusE"/>
</dbReference>
<dbReference type="Proteomes" id="UP000199337">
    <property type="component" value="Unassembled WGS sequence"/>
</dbReference>
<organism evidence="4 5">
    <name type="scientific">Desulfotruncus arcticus DSM 17038</name>
    <dbReference type="NCBI Taxonomy" id="1121424"/>
    <lineage>
        <taxon>Bacteria</taxon>
        <taxon>Bacillati</taxon>
        <taxon>Bacillota</taxon>
        <taxon>Clostridia</taxon>
        <taxon>Eubacteriales</taxon>
        <taxon>Desulfallaceae</taxon>
        <taxon>Desulfotruncus</taxon>
    </lineage>
</organism>
<dbReference type="InterPro" id="IPR042072">
    <property type="entry name" value="DsrC-like_C"/>
</dbReference>
<dbReference type="STRING" id="341036.SAMN05660649_01319"/>